<feature type="domain" description="Sulfatase N-terminal" evidence="5">
    <location>
        <begin position="18"/>
        <end position="339"/>
    </location>
</feature>
<dbReference type="PANTHER" id="PTHR42693:SF53">
    <property type="entry name" value="ENDO-4-O-SULFATASE"/>
    <property type="match status" value="1"/>
</dbReference>
<reference evidence="6 7" key="1">
    <citation type="submission" date="2023-02" db="EMBL/GenBank/DDBJ databases">
        <title>Streptomyces sp. SCA4-21 with antifungal activity against Fusarium oxysporum f. sp. cubense, Streptomyces sp. SCA2-17 with antifungal activity against Fusarium oxysporum f. sp. cubense.</title>
        <authorList>
            <person name="Qi D."/>
        </authorList>
    </citation>
    <scope>NUCLEOTIDE SEQUENCE [LARGE SCALE GENOMIC DNA]</scope>
    <source>
        <strain evidence="6 7">SCA4-21</strain>
    </source>
</reference>
<evidence type="ECO:0000256" key="1">
    <source>
        <dbReference type="ARBA" id="ARBA00008779"/>
    </source>
</evidence>
<evidence type="ECO:0000256" key="2">
    <source>
        <dbReference type="ARBA" id="ARBA00022723"/>
    </source>
</evidence>
<keyword evidence="3" id="KW-0378">Hydrolase</keyword>
<dbReference type="Gene3D" id="3.40.720.10">
    <property type="entry name" value="Alkaline Phosphatase, subunit A"/>
    <property type="match status" value="1"/>
</dbReference>
<gene>
    <name evidence="6" type="ORF">PS467_07490</name>
</gene>
<dbReference type="EMBL" id="CP117522">
    <property type="protein sequence ID" value="WNE95202.1"/>
    <property type="molecule type" value="Genomic_DNA"/>
</dbReference>
<keyword evidence="2" id="KW-0479">Metal-binding</keyword>
<dbReference type="RefSeq" id="WP_311034557.1">
    <property type="nucleotide sequence ID" value="NZ_CP117522.1"/>
</dbReference>
<name>A0ABY9URM8_9ACTN</name>
<evidence type="ECO:0000256" key="3">
    <source>
        <dbReference type="ARBA" id="ARBA00022801"/>
    </source>
</evidence>
<evidence type="ECO:0000313" key="6">
    <source>
        <dbReference type="EMBL" id="WNE95202.1"/>
    </source>
</evidence>
<organism evidence="6 7">
    <name type="scientific">Streptomyces luomodiensis</name>
    <dbReference type="NCBI Taxonomy" id="3026192"/>
    <lineage>
        <taxon>Bacteria</taxon>
        <taxon>Bacillati</taxon>
        <taxon>Actinomycetota</taxon>
        <taxon>Actinomycetes</taxon>
        <taxon>Kitasatosporales</taxon>
        <taxon>Streptomycetaceae</taxon>
        <taxon>Streptomyces</taxon>
    </lineage>
</organism>
<dbReference type="Gene3D" id="3.30.1120.10">
    <property type="match status" value="1"/>
</dbReference>
<dbReference type="InterPro" id="IPR024607">
    <property type="entry name" value="Sulfatase_CS"/>
</dbReference>
<keyword evidence="4" id="KW-0106">Calcium</keyword>
<accession>A0ABY9URM8</accession>
<keyword evidence="7" id="KW-1185">Reference proteome</keyword>
<comment type="similarity">
    <text evidence="1">Belongs to the sulfatase family.</text>
</comment>
<dbReference type="PROSITE" id="PS00523">
    <property type="entry name" value="SULFATASE_1"/>
    <property type="match status" value="1"/>
</dbReference>
<dbReference type="Proteomes" id="UP001305606">
    <property type="component" value="Chromosome"/>
</dbReference>
<dbReference type="InterPro" id="IPR000917">
    <property type="entry name" value="Sulfatase_N"/>
</dbReference>
<evidence type="ECO:0000256" key="4">
    <source>
        <dbReference type="ARBA" id="ARBA00022837"/>
    </source>
</evidence>
<proteinExistence type="inferred from homology"/>
<dbReference type="Pfam" id="PF00884">
    <property type="entry name" value="Sulfatase"/>
    <property type="match status" value="1"/>
</dbReference>
<dbReference type="PANTHER" id="PTHR42693">
    <property type="entry name" value="ARYLSULFATASE FAMILY MEMBER"/>
    <property type="match status" value="1"/>
</dbReference>
<sequence>MNPINTRPTAVPPRADRPNVVIIYADDLGWGDLGCFGAEDFDTPALDGLAASGVRLPQWYSNSPVCSPSRAALLTGRHPAHAGVESILGGSRHTAGLPPQSTLASSLGERGYATGIFGKWHLGVDPDYGPLKRGFDEHFGFLAGCVDYYSHIYYWGEQHNPLHDLWEGEDEVWLNGEYLTTVIARRAADFITRNADRPFFCYVPFNAPHYPMHAPAEYVAQFAHLPEGRQMMAAMVKAMDDGIAEILGTLASLGLRENTIVLFSSDNGPSIEERNWLNGEEISYNGGSAGGLRGHKGSLLEGGIRVPTIISWPARLPAGQSSDLVGFMADVVPTVLEAVDGTAPADETIDGRSLLPQLASGTTGPDRRLFWKHDGQLAVRHGRWKVVLNACDSLEADVVVPEGLYDLDEDPGEQRDLSRTHPERFQRMRAELTDWAARWTG</sequence>
<evidence type="ECO:0000259" key="5">
    <source>
        <dbReference type="Pfam" id="PF00884"/>
    </source>
</evidence>
<dbReference type="InterPro" id="IPR050738">
    <property type="entry name" value="Sulfatase"/>
</dbReference>
<dbReference type="InterPro" id="IPR017850">
    <property type="entry name" value="Alkaline_phosphatase_core_sf"/>
</dbReference>
<protein>
    <submittedName>
        <fullName evidence="6">Sulfatase-like hydrolase/transferase</fullName>
    </submittedName>
</protein>
<evidence type="ECO:0000313" key="7">
    <source>
        <dbReference type="Proteomes" id="UP001305606"/>
    </source>
</evidence>
<dbReference type="SUPFAM" id="SSF53649">
    <property type="entry name" value="Alkaline phosphatase-like"/>
    <property type="match status" value="1"/>
</dbReference>